<protein>
    <recommendedName>
        <fullName evidence="4">Secreted protein</fullName>
    </recommendedName>
</protein>
<dbReference type="RefSeq" id="WP_143227402.1">
    <property type="nucleotide sequence ID" value="NZ_FZNP01000015.1"/>
</dbReference>
<feature type="chain" id="PRO_5039202430" description="Secreted protein" evidence="1">
    <location>
        <begin position="29"/>
        <end position="119"/>
    </location>
</feature>
<evidence type="ECO:0008006" key="4">
    <source>
        <dbReference type="Google" id="ProtNLM"/>
    </source>
</evidence>
<name>A0A239DRA0_9ACTN</name>
<dbReference type="Proteomes" id="UP000198420">
    <property type="component" value="Unassembled WGS sequence"/>
</dbReference>
<keyword evidence="1" id="KW-0732">Signal</keyword>
<sequence>MRLLSVTVLGTALVAAGMLAPATGQATAGGDGPVSVEPRAVRPGERVRLSVPGCAGRVAAGSEAFAGRAVDGAAVVRRDAAPGTYPVAARCGSRKVIGEVQVAGRVAWPDLVPIDRAAK</sequence>
<evidence type="ECO:0000256" key="1">
    <source>
        <dbReference type="SAM" id="SignalP"/>
    </source>
</evidence>
<accession>A0A239DRA0</accession>
<gene>
    <name evidence="2" type="ORF">SAMN06265355_115111</name>
</gene>
<dbReference type="EMBL" id="FZNP01000015">
    <property type="protein sequence ID" value="SNS34641.1"/>
    <property type="molecule type" value="Genomic_DNA"/>
</dbReference>
<reference evidence="3" key="1">
    <citation type="submission" date="2017-06" db="EMBL/GenBank/DDBJ databases">
        <authorList>
            <person name="Varghese N."/>
            <person name="Submissions S."/>
        </authorList>
    </citation>
    <scope>NUCLEOTIDE SEQUENCE [LARGE SCALE GENOMIC DNA]</scope>
    <source>
        <strain evidence="3">DSM 44485</strain>
    </source>
</reference>
<dbReference type="OrthoDB" id="3480919at2"/>
<feature type="signal peptide" evidence="1">
    <location>
        <begin position="1"/>
        <end position="28"/>
    </location>
</feature>
<dbReference type="AlphaFoldDB" id="A0A239DRA0"/>
<keyword evidence="3" id="KW-1185">Reference proteome</keyword>
<evidence type="ECO:0000313" key="2">
    <source>
        <dbReference type="EMBL" id="SNS34641.1"/>
    </source>
</evidence>
<proteinExistence type="predicted"/>
<organism evidence="2 3">
    <name type="scientific">Actinomadura mexicana</name>
    <dbReference type="NCBI Taxonomy" id="134959"/>
    <lineage>
        <taxon>Bacteria</taxon>
        <taxon>Bacillati</taxon>
        <taxon>Actinomycetota</taxon>
        <taxon>Actinomycetes</taxon>
        <taxon>Streptosporangiales</taxon>
        <taxon>Thermomonosporaceae</taxon>
        <taxon>Actinomadura</taxon>
    </lineage>
</organism>
<evidence type="ECO:0000313" key="3">
    <source>
        <dbReference type="Proteomes" id="UP000198420"/>
    </source>
</evidence>